<dbReference type="RefSeq" id="WP_050453711.1">
    <property type="nucleotide sequence ID" value="NZ_LFJJ01000063.1"/>
</dbReference>
<organism evidence="8 9">
    <name type="scientific">Candidatus Burkholderia verschuerenii</name>
    <dbReference type="NCBI Taxonomy" id="242163"/>
    <lineage>
        <taxon>Bacteria</taxon>
        <taxon>Pseudomonadati</taxon>
        <taxon>Pseudomonadota</taxon>
        <taxon>Betaproteobacteria</taxon>
        <taxon>Burkholderiales</taxon>
        <taxon>Burkholderiaceae</taxon>
        <taxon>Burkholderia</taxon>
    </lineage>
</organism>
<evidence type="ECO:0008006" key="10">
    <source>
        <dbReference type="Google" id="ProtNLM"/>
    </source>
</evidence>
<dbReference type="PANTHER" id="PTHR30250:SF10">
    <property type="entry name" value="LIPOPOLYSACCHARIDE BIOSYNTHESIS PROTEIN WZXC"/>
    <property type="match status" value="1"/>
</dbReference>
<feature type="transmembrane region" description="Helical" evidence="7">
    <location>
        <begin position="288"/>
        <end position="308"/>
    </location>
</feature>
<feature type="transmembrane region" description="Helical" evidence="7">
    <location>
        <begin position="53"/>
        <end position="73"/>
    </location>
</feature>
<feature type="transmembrane region" description="Helical" evidence="7">
    <location>
        <begin position="6"/>
        <end position="32"/>
    </location>
</feature>
<keyword evidence="3" id="KW-1003">Cell membrane</keyword>
<proteinExistence type="inferred from homology"/>
<name>A0A0L0MCH8_9BURK</name>
<evidence type="ECO:0000256" key="1">
    <source>
        <dbReference type="ARBA" id="ARBA00004651"/>
    </source>
</evidence>
<comment type="similarity">
    <text evidence="2">Belongs to the polysaccharide synthase family.</text>
</comment>
<dbReference type="Pfam" id="PF13440">
    <property type="entry name" value="Polysacc_synt_3"/>
    <property type="match status" value="1"/>
</dbReference>
<evidence type="ECO:0000256" key="5">
    <source>
        <dbReference type="ARBA" id="ARBA00022989"/>
    </source>
</evidence>
<keyword evidence="6 7" id="KW-0472">Membrane</keyword>
<dbReference type="InterPro" id="IPR050833">
    <property type="entry name" value="Poly_Biosynth_Transport"/>
</dbReference>
<keyword evidence="5 7" id="KW-1133">Transmembrane helix</keyword>
<feature type="transmembrane region" description="Helical" evidence="7">
    <location>
        <begin position="229"/>
        <end position="249"/>
    </location>
</feature>
<keyword evidence="9" id="KW-1185">Reference proteome</keyword>
<feature type="transmembrane region" description="Helical" evidence="7">
    <location>
        <begin position="202"/>
        <end position="223"/>
    </location>
</feature>
<gene>
    <name evidence="8" type="ORF">BVER_03871c</name>
</gene>
<protein>
    <recommendedName>
        <fullName evidence="10">Inner membrane protein</fullName>
    </recommendedName>
</protein>
<accession>A0A0L0MCH8</accession>
<keyword evidence="4 7" id="KW-0812">Transmembrane</keyword>
<reference evidence="9" key="1">
    <citation type="submission" date="2015-06" db="EMBL/GenBank/DDBJ databases">
        <title>Comparative genomics of Burkholderia leaf nodule symbionts.</title>
        <authorList>
            <person name="Carlier A."/>
            <person name="Eberl L."/>
            <person name="Pinto-Carbo M."/>
        </authorList>
    </citation>
    <scope>NUCLEOTIDE SEQUENCE [LARGE SCALE GENOMIC DNA]</scope>
    <source>
        <strain evidence="9">UZHbot4</strain>
    </source>
</reference>
<dbReference type="PANTHER" id="PTHR30250">
    <property type="entry name" value="PST FAMILY PREDICTED COLANIC ACID TRANSPORTER"/>
    <property type="match status" value="1"/>
</dbReference>
<evidence type="ECO:0000313" key="8">
    <source>
        <dbReference type="EMBL" id="KND60417.1"/>
    </source>
</evidence>
<evidence type="ECO:0000256" key="3">
    <source>
        <dbReference type="ARBA" id="ARBA00022475"/>
    </source>
</evidence>
<evidence type="ECO:0000313" key="9">
    <source>
        <dbReference type="Proteomes" id="UP000036959"/>
    </source>
</evidence>
<dbReference type="Proteomes" id="UP000036959">
    <property type="component" value="Unassembled WGS sequence"/>
</dbReference>
<feature type="transmembrane region" description="Helical" evidence="7">
    <location>
        <begin position="79"/>
        <end position="108"/>
    </location>
</feature>
<sequence>MLVTVALAWFWRMDGCVMVGFYVALLAKIFILHHDIRPFVQRMFTAKRDKRRMMQTMSYAVAQLLGQIANIMAAKADEMIVAATMPLAVYGIYGSLKQLVVQAGAFVAPMIRRTTMPLFADLRRGTAGVFWTVSQLIGWSNAIYIGFFLAIALNADLVTYLLFGKRFVGHADWLAWFAFLYSWRTFVGGGISAMLQSTGAPFVDLAWSAIQAVVQTVVLYVAAPYGVETMMISASIAYGVLGVIGHLVIVGRRCKVAQREVVLSLLLPVVGYFAIGFVLSMLEQHVSITWLQPVWAVLLTLAIAALTARMTGFPRSFVGVKLT</sequence>
<evidence type="ECO:0000256" key="6">
    <source>
        <dbReference type="ARBA" id="ARBA00023136"/>
    </source>
</evidence>
<feature type="transmembrane region" description="Helical" evidence="7">
    <location>
        <begin position="261"/>
        <end position="282"/>
    </location>
</feature>
<dbReference type="EMBL" id="LFJJ01000063">
    <property type="protein sequence ID" value="KND60417.1"/>
    <property type="molecule type" value="Genomic_DNA"/>
</dbReference>
<dbReference type="GO" id="GO:0005886">
    <property type="term" value="C:plasma membrane"/>
    <property type="evidence" value="ECO:0007669"/>
    <property type="project" value="UniProtKB-SubCell"/>
</dbReference>
<feature type="transmembrane region" description="Helical" evidence="7">
    <location>
        <begin position="173"/>
        <end position="195"/>
    </location>
</feature>
<comment type="caution">
    <text evidence="8">The sequence shown here is derived from an EMBL/GenBank/DDBJ whole genome shotgun (WGS) entry which is preliminary data.</text>
</comment>
<comment type="subcellular location">
    <subcellularLocation>
        <location evidence="1">Cell membrane</location>
        <topology evidence="1">Multi-pass membrane protein</topology>
    </subcellularLocation>
</comment>
<dbReference type="PATRIC" id="fig|242163.4.peg.6075"/>
<dbReference type="AlphaFoldDB" id="A0A0L0MCH8"/>
<feature type="transmembrane region" description="Helical" evidence="7">
    <location>
        <begin position="129"/>
        <end position="153"/>
    </location>
</feature>
<evidence type="ECO:0000256" key="2">
    <source>
        <dbReference type="ARBA" id="ARBA00007430"/>
    </source>
</evidence>
<evidence type="ECO:0000256" key="7">
    <source>
        <dbReference type="SAM" id="Phobius"/>
    </source>
</evidence>
<evidence type="ECO:0000256" key="4">
    <source>
        <dbReference type="ARBA" id="ARBA00022692"/>
    </source>
</evidence>